<feature type="zinc finger region" description="FLZ-type" evidence="6">
    <location>
        <begin position="136"/>
        <end position="181"/>
    </location>
</feature>
<keyword evidence="10" id="KW-1185">Reference proteome</keyword>
<evidence type="ECO:0000256" key="7">
    <source>
        <dbReference type="SAM" id="MobiDB-lite"/>
    </source>
</evidence>
<proteinExistence type="inferred from homology"/>
<feature type="domain" description="FLZ-type" evidence="8">
    <location>
        <begin position="136"/>
        <end position="181"/>
    </location>
</feature>
<reference evidence="9 10" key="1">
    <citation type="submission" date="2024-11" db="EMBL/GenBank/DDBJ databases">
        <title>Chromosome-level genome assembly of Eucalyptus globulus Labill. provides insights into its genome evolution.</title>
        <authorList>
            <person name="Li X."/>
        </authorList>
    </citation>
    <scope>NUCLEOTIDE SEQUENCE [LARGE SCALE GENOMIC DNA]</scope>
    <source>
        <strain evidence="9">CL2024</strain>
        <tissue evidence="9">Fresh tender leaves</tissue>
    </source>
</reference>
<dbReference type="GO" id="GO:0008270">
    <property type="term" value="F:zinc ion binding"/>
    <property type="evidence" value="ECO:0007669"/>
    <property type="project" value="UniProtKB-KW"/>
</dbReference>
<dbReference type="AlphaFoldDB" id="A0ABD3JS83"/>
<feature type="region of interest" description="Disordered" evidence="7">
    <location>
        <begin position="76"/>
        <end position="103"/>
    </location>
</feature>
<evidence type="ECO:0000313" key="9">
    <source>
        <dbReference type="EMBL" id="KAL3727181.1"/>
    </source>
</evidence>
<protein>
    <recommendedName>
        <fullName evidence="8">FLZ-type domain-containing protein</fullName>
    </recommendedName>
</protein>
<comment type="similarity">
    <text evidence="2">Belongs to the FLZ family.</text>
</comment>
<evidence type="ECO:0000256" key="5">
    <source>
        <dbReference type="ARBA" id="ARBA00022771"/>
    </source>
</evidence>
<gene>
    <name evidence="9" type="ORF">ACJRO7_031999</name>
</gene>
<evidence type="ECO:0000256" key="1">
    <source>
        <dbReference type="ARBA" id="ARBA00004496"/>
    </source>
</evidence>
<dbReference type="PROSITE" id="PS51795">
    <property type="entry name" value="ZF_FLZ"/>
    <property type="match status" value="1"/>
</dbReference>
<accession>A0ABD3JS83</accession>
<dbReference type="EMBL" id="JBJKBG010000008">
    <property type="protein sequence ID" value="KAL3727181.1"/>
    <property type="molecule type" value="Genomic_DNA"/>
</dbReference>
<dbReference type="PANTHER" id="PTHR33059">
    <property type="entry name" value="FCS-LIKE ZINC FINGER 5"/>
    <property type="match status" value="1"/>
</dbReference>
<sequence length="192" mass="21522">MPSPRHHVIDVEPSESIREAGTRPAAESILAEHPQDRLTLAGHEQDQHGQDSAVENNVESTLAGNLQDWLTLAGHEQDRHGQDSAIENNVDPARDGDPPTSSIPLIGLHDARKSDLMRSCSEISESHSHRVGFSKEILERCSWCKKKLPRDTDLYMYGFNLGVYCSVECRKSQMALDGFHIEDHARQRNLHV</sequence>
<keyword evidence="5" id="KW-0862">Zinc</keyword>
<feature type="region of interest" description="Disordered" evidence="7">
    <location>
        <begin position="1"/>
        <end position="54"/>
    </location>
</feature>
<evidence type="ECO:0000313" key="10">
    <source>
        <dbReference type="Proteomes" id="UP001634007"/>
    </source>
</evidence>
<evidence type="ECO:0000256" key="4">
    <source>
        <dbReference type="ARBA" id="ARBA00022723"/>
    </source>
</evidence>
<keyword evidence="4" id="KW-0479">Metal-binding</keyword>
<comment type="caution">
    <text evidence="9">The sequence shown here is derived from an EMBL/GenBank/DDBJ whole genome shotgun (WGS) entry which is preliminary data.</text>
</comment>
<dbReference type="Pfam" id="PF04570">
    <property type="entry name" value="zf-FLZ"/>
    <property type="match status" value="1"/>
</dbReference>
<dbReference type="PANTHER" id="PTHR33059:SF81">
    <property type="entry name" value="FLZ-TYPE DOMAIN-CONTAINING PROTEIN"/>
    <property type="match status" value="1"/>
</dbReference>
<keyword evidence="3" id="KW-0963">Cytoplasm</keyword>
<comment type="subcellular location">
    <subcellularLocation>
        <location evidence="1">Cytoplasm</location>
    </subcellularLocation>
</comment>
<organism evidence="9 10">
    <name type="scientific">Eucalyptus globulus</name>
    <name type="common">Tasmanian blue gum</name>
    <dbReference type="NCBI Taxonomy" id="34317"/>
    <lineage>
        <taxon>Eukaryota</taxon>
        <taxon>Viridiplantae</taxon>
        <taxon>Streptophyta</taxon>
        <taxon>Embryophyta</taxon>
        <taxon>Tracheophyta</taxon>
        <taxon>Spermatophyta</taxon>
        <taxon>Magnoliopsida</taxon>
        <taxon>eudicotyledons</taxon>
        <taxon>Gunneridae</taxon>
        <taxon>Pentapetalae</taxon>
        <taxon>rosids</taxon>
        <taxon>malvids</taxon>
        <taxon>Myrtales</taxon>
        <taxon>Myrtaceae</taxon>
        <taxon>Myrtoideae</taxon>
        <taxon>Eucalypteae</taxon>
        <taxon>Eucalyptus</taxon>
    </lineage>
</organism>
<feature type="compositionally biased region" description="Basic and acidic residues" evidence="7">
    <location>
        <begin position="7"/>
        <end position="21"/>
    </location>
</feature>
<evidence type="ECO:0000259" key="8">
    <source>
        <dbReference type="PROSITE" id="PS51795"/>
    </source>
</evidence>
<evidence type="ECO:0000256" key="2">
    <source>
        <dbReference type="ARBA" id="ARBA00009374"/>
    </source>
</evidence>
<keyword evidence="5" id="KW-0863">Zinc-finger</keyword>
<dbReference type="InterPro" id="IPR007650">
    <property type="entry name" value="Zf-FLZ_dom"/>
</dbReference>
<dbReference type="Proteomes" id="UP001634007">
    <property type="component" value="Unassembled WGS sequence"/>
</dbReference>
<dbReference type="GO" id="GO:0005737">
    <property type="term" value="C:cytoplasm"/>
    <property type="evidence" value="ECO:0007669"/>
    <property type="project" value="UniProtKB-SubCell"/>
</dbReference>
<evidence type="ECO:0000256" key="3">
    <source>
        <dbReference type="ARBA" id="ARBA00022490"/>
    </source>
</evidence>
<evidence type="ECO:0000256" key="6">
    <source>
        <dbReference type="PROSITE-ProRule" id="PRU01131"/>
    </source>
</evidence>
<name>A0ABD3JS83_EUCGL</name>